<proteinExistence type="predicted"/>
<evidence type="ECO:0000259" key="1">
    <source>
        <dbReference type="Pfam" id="PF12773"/>
    </source>
</evidence>
<dbReference type="Proteomes" id="UP000297739">
    <property type="component" value="Unassembled WGS sequence"/>
</dbReference>
<dbReference type="RefSeq" id="WP_135496469.1">
    <property type="nucleotide sequence ID" value="NZ_SRLD01000005.1"/>
</dbReference>
<dbReference type="OrthoDB" id="9788304at2"/>
<protein>
    <submittedName>
        <fullName evidence="2">Zinc ribbon domain-containing protein</fullName>
    </submittedName>
</protein>
<comment type="caution">
    <text evidence="2">The sequence shown here is derived from an EMBL/GenBank/DDBJ whole genome shotgun (WGS) entry which is preliminary data.</text>
</comment>
<dbReference type="InterPro" id="IPR025874">
    <property type="entry name" value="DZR"/>
</dbReference>
<gene>
    <name evidence="2" type="ORF">E5J99_04230</name>
</gene>
<keyword evidence="3" id="KW-1185">Reference proteome</keyword>
<sequence>MSNLIQFVANHDDLSTDKGFQFKFYCDKCRNGHMSRFQTNTMGMATSLLNAAGSLFGGMFHDAGNAAYQMQRAVGGKAHDEALETAVLEGKKHFKQCTRCGHWVCPDVCWNGKAGLCEDCAPDEHEELASQQAQAAREQIQTKTRAQDYTKELDFVNRGSIVQCKNCQTTLDANKKFCPECGTPNGAAQPKERFCSDCGATMKPNQRFCAECGKQQ</sequence>
<dbReference type="AlphaFoldDB" id="A0A4Z0PQ08"/>
<organism evidence="2 3">
    <name type="scientific">Hymenobacter elongatus</name>
    <dbReference type="NCBI Taxonomy" id="877208"/>
    <lineage>
        <taxon>Bacteria</taxon>
        <taxon>Pseudomonadati</taxon>
        <taxon>Bacteroidota</taxon>
        <taxon>Cytophagia</taxon>
        <taxon>Cytophagales</taxon>
        <taxon>Hymenobacteraceae</taxon>
        <taxon>Hymenobacter</taxon>
    </lineage>
</organism>
<dbReference type="Pfam" id="PF12773">
    <property type="entry name" value="DZR"/>
    <property type="match status" value="1"/>
</dbReference>
<reference evidence="2 3" key="1">
    <citation type="submission" date="2019-04" db="EMBL/GenBank/DDBJ databases">
        <authorList>
            <person name="Feng G."/>
            <person name="Zhang J."/>
            <person name="Zhu H."/>
        </authorList>
    </citation>
    <scope>NUCLEOTIDE SEQUENCE [LARGE SCALE GENOMIC DNA]</scope>
    <source>
        <strain evidence="2 3">JCM 17223</strain>
    </source>
</reference>
<evidence type="ECO:0000313" key="3">
    <source>
        <dbReference type="Proteomes" id="UP000297739"/>
    </source>
</evidence>
<dbReference type="EMBL" id="SRLD01000005">
    <property type="protein sequence ID" value="TGE18957.1"/>
    <property type="molecule type" value="Genomic_DNA"/>
</dbReference>
<accession>A0A4Z0PQ08</accession>
<feature type="domain" description="DZANK-type" evidence="1">
    <location>
        <begin position="164"/>
        <end position="213"/>
    </location>
</feature>
<evidence type="ECO:0000313" key="2">
    <source>
        <dbReference type="EMBL" id="TGE18957.1"/>
    </source>
</evidence>
<name>A0A4Z0PQ08_9BACT</name>